<feature type="compositionally biased region" description="Basic and acidic residues" evidence="1">
    <location>
        <begin position="889"/>
        <end position="905"/>
    </location>
</feature>
<feature type="region of interest" description="Disordered" evidence="1">
    <location>
        <begin position="288"/>
        <end position="325"/>
    </location>
</feature>
<feature type="compositionally biased region" description="Low complexity" evidence="1">
    <location>
        <begin position="302"/>
        <end position="321"/>
    </location>
</feature>
<name>A0A0F7U7A8_NEOCL</name>
<protein>
    <submittedName>
        <fullName evidence="2">Uncharacterized protein</fullName>
    </submittedName>
</protein>
<dbReference type="EMBL" id="LN714477">
    <property type="protein sequence ID" value="CEL64946.1"/>
    <property type="molecule type" value="Genomic_DNA"/>
</dbReference>
<proteinExistence type="predicted"/>
<feature type="compositionally biased region" description="Basic and acidic residues" evidence="1">
    <location>
        <begin position="612"/>
        <end position="622"/>
    </location>
</feature>
<reference evidence="2" key="1">
    <citation type="journal article" date="2015" name="PLoS ONE">
        <title>Comprehensive Evaluation of Toxoplasma gondii VEG and Neospora caninum LIV Genomes with Tachyzoite Stage Transcriptome and Proteome Defines Novel Transcript Features.</title>
        <authorList>
            <person name="Ramaprasad A."/>
            <person name="Mourier T."/>
            <person name="Naeem R."/>
            <person name="Malas T.B."/>
            <person name="Moussa E."/>
            <person name="Panigrahi A."/>
            <person name="Vermont S.J."/>
            <person name="Otto T.D."/>
            <person name="Wastling J."/>
            <person name="Pain A."/>
        </authorList>
    </citation>
    <scope>NUCLEOTIDE SEQUENCE</scope>
    <source>
        <strain evidence="2">Liverpool</strain>
    </source>
</reference>
<sequence length="952" mass="101457">MPTTSVGVALLRAGDEARRLQEWGQAESLYSAAVCAVRGRGEKAAVYARKAALLLDASSDPDLVAAVERRLHLLPTRPSLAQSSLVPSLLPSSRERRTPSSPAHCPSSQPGCREQETETLSGQRESRGKAGLASSGEELRNEQFECARSSRCRFPGTLFRSVAPRAGDALRTQQGQIRAAPGRPGNAVSWRGGLPPLLGRRRVREGLLSPCPGEERIHSRGWGGKGELALVEQARWHVARALKLNPTSFSSLYSAALADVLAHRWRSGAALAAAALGVMTGRGVHTRAPVSPSFRRPMHRQVASPTSSPVASSAAPAGPSVRGVSLRAPTRPSVAAASFPACAVLRAAIERTARRRSCFPSVPAQAAPAALGHSGHLPVCVSGVHEVVEKDAMWGHLALAETQGGGNHSRQGTDGATTVPPVSQAPLLGPSAFAHWRFRRRVSKRSPSVSGARALLALLEGFDRQRETKKQTACELPNLRQSPSRCQVYAELKLLHVRCCLLSGRPVECLRSLCGLLDTASAAQTAGAAGPSARVDWRTVVEEGLLLGAQSVCELLSETARRLQTRAAGEAGNNSPFFAMDWPLLEKIQENLGVCERSSEADVARMHAAPSTDHDSTDEARASPEVVSRSPLSPNVPSAVPSSSSSRASSTAHCETRAVTWADSATVADAVAVVAFNLPRTAPGAPLDDADLERLRQLSAWSSLAFKACFQGAFKRGDVDRMAAAAAWRARGFLQLRQWDDAVREATQALAIDIWTPAEVFASPPPGFLSSPSPEGQSHPNSGSHAGLPLLSLFSPLHIRAAAHALAGRGKEAAADFALSRCLMRLPGLEARPSGRSRGLGNRTSLDDRHEKAANCRLAKIFAEPHKAADDEPLDAEAGREVGAVACKSRHEADTGASQDERGSRESGACKNQVRTRLLNPREPAVRWDRTPLEKARLKSRAENPSRVFFGF</sequence>
<evidence type="ECO:0000256" key="1">
    <source>
        <dbReference type="SAM" id="MobiDB-lite"/>
    </source>
</evidence>
<gene>
    <name evidence="2" type="ORF">BN1204_008110</name>
</gene>
<feature type="compositionally biased region" description="Low complexity" evidence="1">
    <location>
        <begin position="82"/>
        <end position="92"/>
    </location>
</feature>
<accession>A0A0F7U7A8</accession>
<feature type="compositionally biased region" description="Polar residues" evidence="1">
    <location>
        <begin position="775"/>
        <end position="784"/>
    </location>
</feature>
<organism evidence="2">
    <name type="scientific">Neospora caninum (strain Liverpool)</name>
    <dbReference type="NCBI Taxonomy" id="572307"/>
    <lineage>
        <taxon>Eukaryota</taxon>
        <taxon>Sar</taxon>
        <taxon>Alveolata</taxon>
        <taxon>Apicomplexa</taxon>
        <taxon>Conoidasida</taxon>
        <taxon>Coccidia</taxon>
        <taxon>Eucoccidiorida</taxon>
        <taxon>Eimeriorina</taxon>
        <taxon>Sarcocystidae</taxon>
        <taxon>Neospora</taxon>
    </lineage>
</organism>
<dbReference type="AlphaFoldDB" id="A0A0F7U7A8"/>
<evidence type="ECO:0000313" key="2">
    <source>
        <dbReference type="EMBL" id="CEL64946.1"/>
    </source>
</evidence>
<feature type="region of interest" description="Disordered" evidence="1">
    <location>
        <begin position="765"/>
        <end position="784"/>
    </location>
</feature>
<feature type="region of interest" description="Disordered" evidence="1">
    <location>
        <begin position="603"/>
        <end position="651"/>
    </location>
</feature>
<feature type="region of interest" description="Disordered" evidence="1">
    <location>
        <begin position="82"/>
        <end position="138"/>
    </location>
</feature>
<feature type="compositionally biased region" description="Low complexity" evidence="1">
    <location>
        <begin position="630"/>
        <end position="650"/>
    </location>
</feature>
<feature type="region of interest" description="Disordered" evidence="1">
    <location>
        <begin position="889"/>
        <end position="914"/>
    </location>
</feature>